<gene>
    <name evidence="17" type="ORF">H920_15634</name>
</gene>
<feature type="transmembrane region" description="Helical" evidence="15">
    <location>
        <begin position="181"/>
        <end position="199"/>
    </location>
</feature>
<evidence type="ECO:0000256" key="15">
    <source>
        <dbReference type="SAM" id="Phobius"/>
    </source>
</evidence>
<dbReference type="Pfam" id="PF00046">
    <property type="entry name" value="Homeodomain"/>
    <property type="match status" value="1"/>
</dbReference>
<dbReference type="CDD" id="cd00086">
    <property type="entry name" value="homeodomain"/>
    <property type="match status" value="1"/>
</dbReference>
<comment type="subcellular location">
    <subcellularLocation>
        <location evidence="1">Endoplasmic reticulum membrane</location>
        <topology evidence="1">Multi-pass membrane protein</topology>
    </subcellularLocation>
    <subcellularLocation>
        <location evidence="12 13">Nucleus</location>
    </subcellularLocation>
</comment>
<keyword evidence="6 15" id="KW-0812">Transmembrane</keyword>
<dbReference type="EMBL" id="KN123867">
    <property type="protein sequence ID" value="KFO22984.1"/>
    <property type="molecule type" value="Genomic_DNA"/>
</dbReference>
<evidence type="ECO:0000256" key="10">
    <source>
        <dbReference type="ARBA" id="ARBA00023136"/>
    </source>
</evidence>
<evidence type="ECO:0000256" key="12">
    <source>
        <dbReference type="PROSITE-ProRule" id="PRU00108"/>
    </source>
</evidence>
<keyword evidence="18" id="KW-1185">Reference proteome</keyword>
<dbReference type="SMART" id="SM00389">
    <property type="entry name" value="HOX"/>
    <property type="match status" value="1"/>
</dbReference>
<feature type="transmembrane region" description="Helical" evidence="15">
    <location>
        <begin position="140"/>
        <end position="161"/>
    </location>
</feature>
<dbReference type="InterPro" id="IPR001356">
    <property type="entry name" value="HD"/>
</dbReference>
<dbReference type="InterPro" id="IPR009057">
    <property type="entry name" value="Homeodomain-like_sf"/>
</dbReference>
<feature type="DNA-binding region" description="Homeobox" evidence="12">
    <location>
        <begin position="86"/>
        <end position="129"/>
    </location>
</feature>
<feature type="transmembrane region" description="Helical" evidence="15">
    <location>
        <begin position="220"/>
        <end position="246"/>
    </location>
</feature>
<evidence type="ECO:0000256" key="5">
    <source>
        <dbReference type="ARBA" id="ARBA00022679"/>
    </source>
</evidence>
<dbReference type="FunFam" id="1.10.10.60:FF:000020">
    <property type="entry name" value="Ceramide synthase 5"/>
    <property type="match status" value="1"/>
</dbReference>
<keyword evidence="12 13" id="KW-0238">DNA-binding</keyword>
<feature type="transmembrane region" description="Helical" evidence="15">
    <location>
        <begin position="39"/>
        <end position="56"/>
    </location>
</feature>
<dbReference type="InterPro" id="IPR006634">
    <property type="entry name" value="TLC-dom"/>
</dbReference>
<keyword evidence="7" id="KW-0256">Endoplasmic reticulum</keyword>
<dbReference type="GO" id="GO:0003677">
    <property type="term" value="F:DNA binding"/>
    <property type="evidence" value="ECO:0007669"/>
    <property type="project" value="UniProtKB-UniRule"/>
</dbReference>
<evidence type="ECO:0000256" key="4">
    <source>
        <dbReference type="ARBA" id="ARBA00022516"/>
    </source>
</evidence>
<evidence type="ECO:0000256" key="13">
    <source>
        <dbReference type="RuleBase" id="RU000682"/>
    </source>
</evidence>
<evidence type="ECO:0000256" key="6">
    <source>
        <dbReference type="ARBA" id="ARBA00022692"/>
    </source>
</evidence>
<keyword evidence="12 13" id="KW-0371">Homeobox</keyword>
<evidence type="ECO:0000256" key="1">
    <source>
        <dbReference type="ARBA" id="ARBA00004477"/>
    </source>
</evidence>
<dbReference type="GO" id="GO:0046513">
    <property type="term" value="P:ceramide biosynthetic process"/>
    <property type="evidence" value="ECO:0007669"/>
    <property type="project" value="InterPro"/>
</dbReference>
<keyword evidence="4" id="KW-0444">Lipid biosynthesis</keyword>
<keyword evidence="8 15" id="KW-1133">Transmembrane helix</keyword>
<feature type="region of interest" description="Disordered" evidence="14">
    <location>
        <begin position="299"/>
        <end position="331"/>
    </location>
</feature>
<feature type="domain" description="Homeobox" evidence="16">
    <location>
        <begin position="84"/>
        <end position="128"/>
    </location>
</feature>
<evidence type="ECO:0000256" key="2">
    <source>
        <dbReference type="ARBA" id="ARBA00004760"/>
    </source>
</evidence>
<evidence type="ECO:0000256" key="3">
    <source>
        <dbReference type="ARBA" id="ARBA00004991"/>
    </source>
</evidence>
<dbReference type="GO" id="GO:0050291">
    <property type="term" value="F:sphingosine N-acyltransferase activity"/>
    <property type="evidence" value="ECO:0007669"/>
    <property type="project" value="InterPro"/>
</dbReference>
<organism evidence="17 18">
    <name type="scientific">Fukomys damarensis</name>
    <name type="common">Damaraland mole rat</name>
    <name type="synonym">Cryptomys damarensis</name>
    <dbReference type="NCBI Taxonomy" id="885580"/>
    <lineage>
        <taxon>Eukaryota</taxon>
        <taxon>Metazoa</taxon>
        <taxon>Chordata</taxon>
        <taxon>Craniata</taxon>
        <taxon>Vertebrata</taxon>
        <taxon>Euteleostomi</taxon>
        <taxon>Mammalia</taxon>
        <taxon>Eutheria</taxon>
        <taxon>Euarchontoglires</taxon>
        <taxon>Glires</taxon>
        <taxon>Rodentia</taxon>
        <taxon>Hystricomorpha</taxon>
        <taxon>Bathyergidae</taxon>
        <taxon>Fukomys</taxon>
    </lineage>
</organism>
<evidence type="ECO:0000313" key="18">
    <source>
        <dbReference type="Proteomes" id="UP000028990"/>
    </source>
</evidence>
<dbReference type="InterPro" id="IPR016439">
    <property type="entry name" value="Lag1/Lac1-like"/>
</dbReference>
<name>A0A091CU22_FUKDA</name>
<dbReference type="Proteomes" id="UP000028990">
    <property type="component" value="Unassembled WGS sequence"/>
</dbReference>
<dbReference type="SUPFAM" id="SSF46689">
    <property type="entry name" value="Homeodomain-like"/>
    <property type="match status" value="1"/>
</dbReference>
<accession>A0A091CU22</accession>
<dbReference type="SMART" id="SM00724">
    <property type="entry name" value="TLC"/>
    <property type="match status" value="1"/>
</dbReference>
<evidence type="ECO:0000256" key="7">
    <source>
        <dbReference type="ARBA" id="ARBA00022824"/>
    </source>
</evidence>
<evidence type="ECO:0000313" key="17">
    <source>
        <dbReference type="EMBL" id="KFO22984.1"/>
    </source>
</evidence>
<dbReference type="UniPathway" id="UPA00222"/>
<protein>
    <submittedName>
        <fullName evidence="17">LAG1 longevity assurance like protein 4</fullName>
    </submittedName>
</protein>
<dbReference type="PIRSF" id="PIRSF005225">
    <property type="entry name" value="LAG1_LAC1"/>
    <property type="match status" value="1"/>
</dbReference>
<dbReference type="Gene3D" id="1.10.10.60">
    <property type="entry name" value="Homeodomain-like"/>
    <property type="match status" value="1"/>
</dbReference>
<evidence type="ECO:0000256" key="8">
    <source>
        <dbReference type="ARBA" id="ARBA00022989"/>
    </source>
</evidence>
<reference evidence="17 18" key="1">
    <citation type="submission" date="2013-11" db="EMBL/GenBank/DDBJ databases">
        <title>The Damaraland mole rat (Fukomys damarensis) genome and evolution of African mole rats.</title>
        <authorList>
            <person name="Gladyshev V.N."/>
            <person name="Fang X."/>
        </authorList>
    </citation>
    <scope>NUCLEOTIDE SEQUENCE [LARGE SCALE GENOMIC DNA]</scope>
    <source>
        <tissue evidence="17">Liver</tissue>
    </source>
</reference>
<dbReference type="PANTHER" id="PTHR12560">
    <property type="entry name" value="LONGEVITY ASSURANCE FACTOR 1 LAG1"/>
    <property type="match status" value="1"/>
</dbReference>
<dbReference type="eggNOG" id="KOG1607">
    <property type="taxonomic scope" value="Eukaryota"/>
</dbReference>
<evidence type="ECO:0000259" key="16">
    <source>
        <dbReference type="PROSITE" id="PS50071"/>
    </source>
</evidence>
<comment type="pathway">
    <text evidence="2">Lipid metabolism; sphingolipid metabolism.</text>
</comment>
<dbReference type="GO" id="GO:0005634">
    <property type="term" value="C:nucleus"/>
    <property type="evidence" value="ECO:0007669"/>
    <property type="project" value="UniProtKB-SubCell"/>
</dbReference>
<evidence type="ECO:0000256" key="9">
    <source>
        <dbReference type="ARBA" id="ARBA00023098"/>
    </source>
</evidence>
<keyword evidence="5" id="KW-0808">Transferase</keyword>
<keyword evidence="10 15" id="KW-0472">Membrane</keyword>
<dbReference type="GO" id="GO:0005789">
    <property type="term" value="C:endoplasmic reticulum membrane"/>
    <property type="evidence" value="ECO:0007669"/>
    <property type="project" value="UniProtKB-SubCell"/>
</dbReference>
<comment type="catalytic activity">
    <reaction evidence="11">
        <text>sphinganine + octadecanoyl-CoA = N-(octadecanoyl)-sphinganine + CoA + H(+)</text>
        <dbReference type="Rhea" id="RHEA:36547"/>
        <dbReference type="ChEBI" id="CHEBI:15378"/>
        <dbReference type="ChEBI" id="CHEBI:57287"/>
        <dbReference type="ChEBI" id="CHEBI:57394"/>
        <dbReference type="ChEBI" id="CHEBI:57817"/>
        <dbReference type="ChEBI" id="CHEBI:67033"/>
    </reaction>
    <physiologicalReaction direction="left-to-right" evidence="11">
        <dbReference type="Rhea" id="RHEA:36548"/>
    </physiologicalReaction>
</comment>
<sequence length="351" mass="41305">MLKALSDLVWQESIWLPPGKTWADMEDLDGIVVAHPRDLLFTVPLTLMLWTTRLAFNRFIGMPLCHWLGMREPVRKPVQSNPTLEKYFLQKGRNPQEAQMVLLAAQCGLTLRQTQHWFRKRRNQDLPRIDKKFCETSWRFLFYLCTSISGTLILYPEPWLWDVAECWRNYPVQHVKPTLSWWYLTELSFYSLLLLSLPFDIKRKLCKMLKYMGFSLTCDILFFIFALLFFYTRLILMPTTIIYSFFSDFFKVLNPFLGYYFFIVVLVLLNGLHVYWFSLILRMLYNYLVQGQMTKDIRSDTEESSSSSEEAAAEHHPRLKNGVDRGPGLALAGGHRYRAAEQPANRYTVAE</sequence>
<dbReference type="Pfam" id="PF03798">
    <property type="entry name" value="TRAM_LAG1_CLN8"/>
    <property type="match status" value="2"/>
</dbReference>
<keyword evidence="12 13" id="KW-0539">Nucleus</keyword>
<dbReference type="STRING" id="885580.ENSFDAP00000019647"/>
<evidence type="ECO:0000256" key="14">
    <source>
        <dbReference type="SAM" id="MobiDB-lite"/>
    </source>
</evidence>
<dbReference type="AlphaFoldDB" id="A0A091CU22"/>
<evidence type="ECO:0000256" key="11">
    <source>
        <dbReference type="ARBA" id="ARBA00049036"/>
    </source>
</evidence>
<dbReference type="PROSITE" id="PS50071">
    <property type="entry name" value="HOMEOBOX_2"/>
    <property type="match status" value="1"/>
</dbReference>
<keyword evidence="9" id="KW-0443">Lipid metabolism</keyword>
<proteinExistence type="predicted"/>
<feature type="transmembrane region" description="Helical" evidence="15">
    <location>
        <begin position="258"/>
        <end position="285"/>
    </location>
</feature>
<comment type="pathway">
    <text evidence="3">Sphingolipid metabolism.</text>
</comment>
<dbReference type="PANTHER" id="PTHR12560:SF6">
    <property type="entry name" value="CERAMIDE SYNTHASE 4"/>
    <property type="match status" value="1"/>
</dbReference>